<protein>
    <submittedName>
        <fullName evidence="2">Uncharacterized protein</fullName>
    </submittedName>
</protein>
<evidence type="ECO:0000313" key="3">
    <source>
        <dbReference type="Proteomes" id="UP000601435"/>
    </source>
</evidence>
<comment type="caution">
    <text evidence="2">The sequence shown here is derived from an EMBL/GenBank/DDBJ whole genome shotgun (WGS) entry which is preliminary data.</text>
</comment>
<dbReference type="AlphaFoldDB" id="A0A812W640"/>
<name>A0A812W640_9DINO</name>
<sequence length="680" mass="75596">VFPGDHSPNFFPPSDKVSPEGPDAFQYVATPQSFAILTFFEELKETLRLLKKEAGRETMSLQDIKFFALLPNSSGTAWLELPQTFDLRRPEGWFMSEVLPRIERRQERMLWRLTWEGGRGGKPSASAHAGGDHHSEPPSKPSLRSLWGPKLTNEEVNRAKERAPLDKEGELLCWGALTHMGCNNLSHHDLQGKLEGLDPCVQMQLLRRGGLRRMKPETKESATEKIKALRTAVAKDRASKVVQFAETPEEFGIVDFTTAEEELREALNGPDRSWLATEAPPAKPFNEATGESAPQEAHDLVQQAERLASGPVLSKLKEASDDLFAWAAARVARSPKADLEEILGDMATYGMGEMAAEASKILESQCGHRAGSNEGIVVSEVFWEQDQPGRGTAVIEGVTWILWDYKEEIWMSEELAAMLRQPEEAWEKRQCVTKAIAAGVMWRWLARKPTCDEVGAKALELRLEQTRQALEAQAAMGEPAARVAPIEAEIRVYTPDIVRASHDKDFRSLAVFPLQELEDCKLIVIRADYKGDVVVETVTGTRWQENGWVLWTLIWRGHMVFLEPPLTLDVDVFLERWQAYDTPSLGFLFLWHSRHDQEPTAAGASVCRLCKGRKAGDVARQPRRDSNLAAAAIVGCIKAGSKGHGKGVPVRGAELCLQEVFAGTGVMTKGWQAAGLRALL</sequence>
<proteinExistence type="predicted"/>
<dbReference type="EMBL" id="CAJNJA010032494">
    <property type="protein sequence ID" value="CAE7667777.1"/>
    <property type="molecule type" value="Genomic_DNA"/>
</dbReference>
<reference evidence="2" key="1">
    <citation type="submission" date="2021-02" db="EMBL/GenBank/DDBJ databases">
        <authorList>
            <person name="Dougan E. K."/>
            <person name="Rhodes N."/>
            <person name="Thang M."/>
            <person name="Chan C."/>
        </authorList>
    </citation>
    <scope>NUCLEOTIDE SEQUENCE</scope>
</reference>
<feature type="region of interest" description="Disordered" evidence="1">
    <location>
        <begin position="121"/>
        <end position="150"/>
    </location>
</feature>
<feature type="region of interest" description="Disordered" evidence="1">
    <location>
        <begin position="268"/>
        <end position="293"/>
    </location>
</feature>
<accession>A0A812W640</accession>
<feature type="non-terminal residue" evidence="2">
    <location>
        <position position="1"/>
    </location>
</feature>
<gene>
    <name evidence="2" type="ORF">SNEC2469_LOCUS19087</name>
</gene>
<dbReference type="OrthoDB" id="10469206at2759"/>
<keyword evidence="3" id="KW-1185">Reference proteome</keyword>
<organism evidence="2 3">
    <name type="scientific">Symbiodinium necroappetens</name>
    <dbReference type="NCBI Taxonomy" id="1628268"/>
    <lineage>
        <taxon>Eukaryota</taxon>
        <taxon>Sar</taxon>
        <taxon>Alveolata</taxon>
        <taxon>Dinophyceae</taxon>
        <taxon>Suessiales</taxon>
        <taxon>Symbiodiniaceae</taxon>
        <taxon>Symbiodinium</taxon>
    </lineage>
</organism>
<dbReference type="Proteomes" id="UP000601435">
    <property type="component" value="Unassembled WGS sequence"/>
</dbReference>
<evidence type="ECO:0000313" key="2">
    <source>
        <dbReference type="EMBL" id="CAE7667777.1"/>
    </source>
</evidence>
<evidence type="ECO:0000256" key="1">
    <source>
        <dbReference type="SAM" id="MobiDB-lite"/>
    </source>
</evidence>